<dbReference type="Gene3D" id="3.40.50.12580">
    <property type="match status" value="1"/>
</dbReference>
<dbReference type="SUPFAM" id="SSF53335">
    <property type="entry name" value="S-adenosyl-L-methionine-dependent methyltransferases"/>
    <property type="match status" value="1"/>
</dbReference>
<dbReference type="InterPro" id="IPR029063">
    <property type="entry name" value="SAM-dependent_MTases_sf"/>
</dbReference>
<evidence type="ECO:0000313" key="1">
    <source>
        <dbReference type="EMBL" id="QHT34481.1"/>
    </source>
</evidence>
<organism evidence="1">
    <name type="scientific">viral metagenome</name>
    <dbReference type="NCBI Taxonomy" id="1070528"/>
    <lineage>
        <taxon>unclassified sequences</taxon>
        <taxon>metagenomes</taxon>
        <taxon>organismal metagenomes</taxon>
    </lineage>
</organism>
<name>A0A6C0F0K9_9ZZZZ</name>
<dbReference type="EMBL" id="MN739000">
    <property type="protein sequence ID" value="QHT34481.1"/>
    <property type="molecule type" value="Genomic_DNA"/>
</dbReference>
<proteinExistence type="predicted"/>
<evidence type="ECO:0008006" key="2">
    <source>
        <dbReference type="Google" id="ProtNLM"/>
    </source>
</evidence>
<protein>
    <recommendedName>
        <fullName evidence="2">Methyltransferase domain-containing protein</fullName>
    </recommendedName>
</protein>
<dbReference type="Gene3D" id="3.40.50.150">
    <property type="entry name" value="Vaccinia Virus protein VP39"/>
    <property type="match status" value="1"/>
</dbReference>
<dbReference type="SUPFAM" id="SSF53756">
    <property type="entry name" value="UDP-Glycosyltransferase/glycogen phosphorylase"/>
    <property type="match status" value="1"/>
</dbReference>
<dbReference type="AlphaFoldDB" id="A0A6C0F0K9"/>
<sequence length="556" mass="66196">MTCIIGFVIPNLDNNIAVSSLINIYNYMRKFPKKFNPIILSENDKFYNKYSELYKIIKIGKNSNFDSLNLNYIFFLTPYQDHFTFNFSNISNKVKIMYVSYGYNTWGQSIYNIIFNTTFFRNVYMSFHESEHNKNDFINFAKQTELEFFNEDNVFVSGCPKIIDGYYNCDDNCIINNKKYNIIYNTRWSDDDGNTAHIFLNTIKKLIQLHDNIKITYRPHPLTNSKILDKMNELKCEKFVIERIDNYEDMFMDFDIMISDASSFMTEFLSTGKPIIYTHKHNVFNTNSKIFEECYYKVTNEEELISIMNELVINKNDFKHDDRMKIIDKYFKVYNNPCKTISDILYDDYVSSNIEFDINEKSNITNDKTVKWHNFTGFKTDRPYILYKYFLKYLQNINSILEYGCGHCEVSFKILYEKKNIIFTGVDIDDDLIKKNNVEFKKYNIENYNFIVDDLCNTSIINKLNVYYDVFAIGGYGNSFSIDIISHTVNTIKPKYILFETHVKRKQELEIIKKLLFDENKYKCICAENFKAHALCKLETYDYIDRVVHIYEKNSK</sequence>
<reference evidence="1" key="1">
    <citation type="journal article" date="2020" name="Nature">
        <title>Giant virus diversity and host interactions through global metagenomics.</title>
        <authorList>
            <person name="Schulz F."/>
            <person name="Roux S."/>
            <person name="Paez-Espino D."/>
            <person name="Jungbluth S."/>
            <person name="Walsh D.A."/>
            <person name="Denef V.J."/>
            <person name="McMahon K.D."/>
            <person name="Konstantinidis K.T."/>
            <person name="Eloe-Fadrosh E.A."/>
            <person name="Kyrpides N.C."/>
            <person name="Woyke T."/>
        </authorList>
    </citation>
    <scope>NUCLEOTIDE SEQUENCE</scope>
    <source>
        <strain evidence="1">GVMAG-M-3300009163-63</strain>
    </source>
</reference>
<accession>A0A6C0F0K9</accession>
<dbReference type="InterPro" id="IPR043148">
    <property type="entry name" value="TagF_C"/>
</dbReference>